<keyword evidence="8" id="KW-1185">Reference proteome</keyword>
<dbReference type="eggNOG" id="COG0318">
    <property type="taxonomic scope" value="Bacteria"/>
</dbReference>
<dbReference type="InterPro" id="IPR020845">
    <property type="entry name" value="AMP-binding_CS"/>
</dbReference>
<dbReference type="Pfam" id="PF00501">
    <property type="entry name" value="AMP-binding"/>
    <property type="match status" value="1"/>
</dbReference>
<dbReference type="InterPro" id="IPR042099">
    <property type="entry name" value="ANL_N_sf"/>
</dbReference>
<dbReference type="GO" id="GO:0006631">
    <property type="term" value="P:fatty acid metabolic process"/>
    <property type="evidence" value="ECO:0007669"/>
    <property type="project" value="UniProtKB-KW"/>
</dbReference>
<dbReference type="RefSeq" id="WP_015828302.1">
    <property type="nucleotide sequence ID" value="NC_012982.1"/>
</dbReference>
<keyword evidence="2 7" id="KW-0436">Ligase</keyword>
<evidence type="ECO:0000313" key="7">
    <source>
        <dbReference type="EMBL" id="ACT60152.1"/>
    </source>
</evidence>
<dbReference type="HOGENOM" id="CLU_000022_59_5_5"/>
<dbReference type="Gene3D" id="3.30.300.30">
    <property type="match status" value="1"/>
</dbReference>
<dbReference type="SUPFAM" id="SSF56801">
    <property type="entry name" value="Acetyl-CoA synthetase-like"/>
    <property type="match status" value="1"/>
</dbReference>
<sequence>MIGLMQNQPLLISTILEHAHRWHGTQRVVGYTTEGDLSEVIFAQIAKRAASLANSVLSHGMKLGSSAGIIAMNNHRHLELWYGLSGVGAIAHSINPRLTPEQVAYVINDAGDEMLFIDTPFIPLVAAILQHTPKVKRVVILTDDSKMTESIPFPAVSYESYIAGHSDTIEWPMFDEQSANAICHTSGTTGRPKGVRYSHRSNVLHALAVSAKDVLGVGALDCVLPMVPMFHANGWGMPYGCLAHGAALVFPGFKMDGPSLLDLVLEQGVTVALGVPTICSVLLEEASKRGSGLGKLEKVAIAGSAAPPKMIEEFAGYGVEVIHAWGMTETSPIGTANADTPQTAFLPKEDKAKIRALQGRPVFGVDLKIVDESGHELPRDGVSVGRLFVRGAWVIQRYHGQDSDCVDAEGWFDTGDIASISEEGFLFLTDRAKDLIKSGGEWISSVELENIASSHPQIAAVAAIGIAHPQWDERPLLIVVPSQPETPLRKGDVINFIASKVARISVPDDVIFVKELPLGATGKVQKTKLRSQYKGYFGVH</sequence>
<dbReference type="GO" id="GO:0016874">
    <property type="term" value="F:ligase activity"/>
    <property type="evidence" value="ECO:0007669"/>
    <property type="project" value="UniProtKB-KW"/>
</dbReference>
<dbReference type="InterPro" id="IPR045851">
    <property type="entry name" value="AMP-bd_C_sf"/>
</dbReference>
<keyword evidence="4" id="KW-0443">Lipid metabolism</keyword>
<organism evidence="7 8">
    <name type="scientific">Hirschia baltica (strain ATCC 49814 / DSM 5838 / IFAM 1418)</name>
    <dbReference type="NCBI Taxonomy" id="582402"/>
    <lineage>
        <taxon>Bacteria</taxon>
        <taxon>Pseudomonadati</taxon>
        <taxon>Pseudomonadota</taxon>
        <taxon>Alphaproteobacteria</taxon>
        <taxon>Hyphomonadales</taxon>
        <taxon>Hyphomonadaceae</taxon>
        <taxon>Hirschia</taxon>
    </lineage>
</organism>
<dbReference type="Gene3D" id="3.40.50.12780">
    <property type="entry name" value="N-terminal domain of ligase-like"/>
    <property type="match status" value="1"/>
</dbReference>
<proteinExistence type="inferred from homology"/>
<evidence type="ECO:0000259" key="6">
    <source>
        <dbReference type="Pfam" id="PF13193"/>
    </source>
</evidence>
<gene>
    <name evidence="7" type="ordered locus">Hbal_2475</name>
</gene>
<dbReference type="Proteomes" id="UP000002745">
    <property type="component" value="Chromosome"/>
</dbReference>
<dbReference type="Pfam" id="PF13193">
    <property type="entry name" value="AMP-binding_C"/>
    <property type="match status" value="1"/>
</dbReference>
<dbReference type="InterPro" id="IPR025110">
    <property type="entry name" value="AMP-bd_C"/>
</dbReference>
<reference evidence="8" key="1">
    <citation type="journal article" date="2011" name="J. Bacteriol.">
        <title>Genome sequences of eight morphologically diverse alphaproteobacteria.</title>
        <authorList>
            <consortium name="US DOE Joint Genome Institute"/>
            <person name="Brown P.J."/>
            <person name="Kysela D.T."/>
            <person name="Buechlein A."/>
            <person name="Hemmerich C."/>
            <person name="Brun Y.V."/>
        </authorList>
    </citation>
    <scope>NUCLEOTIDE SEQUENCE [LARGE SCALE GENOMIC DNA]</scope>
    <source>
        <strain evidence="8">ATCC 49814 / DSM 5838 / IFAM 1418</strain>
    </source>
</reference>
<evidence type="ECO:0000256" key="1">
    <source>
        <dbReference type="ARBA" id="ARBA00006432"/>
    </source>
</evidence>
<comment type="similarity">
    <text evidence="1">Belongs to the ATP-dependent AMP-binding enzyme family.</text>
</comment>
<feature type="domain" description="AMP-binding enzyme C-terminal" evidence="6">
    <location>
        <begin position="447"/>
        <end position="523"/>
    </location>
</feature>
<dbReference type="PANTHER" id="PTHR43859">
    <property type="entry name" value="ACYL-ACTIVATING ENZYME"/>
    <property type="match status" value="1"/>
</dbReference>
<dbReference type="OrthoDB" id="6187882at2"/>
<evidence type="ECO:0000256" key="4">
    <source>
        <dbReference type="ARBA" id="ARBA00023098"/>
    </source>
</evidence>
<evidence type="ECO:0000256" key="3">
    <source>
        <dbReference type="ARBA" id="ARBA00022832"/>
    </source>
</evidence>
<dbReference type="STRING" id="582402.Hbal_2475"/>
<evidence type="ECO:0000256" key="2">
    <source>
        <dbReference type="ARBA" id="ARBA00022598"/>
    </source>
</evidence>
<protein>
    <submittedName>
        <fullName evidence="7">AMP-dependent synthetase and ligase</fullName>
    </submittedName>
</protein>
<feature type="domain" description="AMP-dependent synthetase/ligase" evidence="5">
    <location>
        <begin position="30"/>
        <end position="398"/>
    </location>
</feature>
<dbReference type="PANTHER" id="PTHR43859:SF4">
    <property type="entry name" value="BUTANOATE--COA LIGASE AAE1-RELATED"/>
    <property type="match status" value="1"/>
</dbReference>
<dbReference type="InterPro" id="IPR000873">
    <property type="entry name" value="AMP-dep_synth/lig_dom"/>
</dbReference>
<name>C6XNX2_HIRBI</name>
<evidence type="ECO:0000259" key="5">
    <source>
        <dbReference type="Pfam" id="PF00501"/>
    </source>
</evidence>
<dbReference type="PROSITE" id="PS00455">
    <property type="entry name" value="AMP_BINDING"/>
    <property type="match status" value="1"/>
</dbReference>
<dbReference type="AlphaFoldDB" id="C6XNX2"/>
<accession>C6XNX2</accession>
<evidence type="ECO:0000313" key="8">
    <source>
        <dbReference type="Proteomes" id="UP000002745"/>
    </source>
</evidence>
<dbReference type="KEGG" id="hba:Hbal_2475"/>
<keyword evidence="3" id="KW-0276">Fatty acid metabolism</keyword>
<dbReference type="EMBL" id="CP001678">
    <property type="protein sequence ID" value="ACT60152.1"/>
    <property type="molecule type" value="Genomic_DNA"/>
</dbReference>
<dbReference type="NCBIfam" id="NF004837">
    <property type="entry name" value="PRK06187.1"/>
    <property type="match status" value="1"/>
</dbReference>